<accession>A0A059E9N6</accession>
<organism evidence="4 5">
    <name type="scientific">Hyphomonas atlantica</name>
    <dbReference type="NCBI Taxonomy" id="1280948"/>
    <lineage>
        <taxon>Bacteria</taxon>
        <taxon>Pseudomonadati</taxon>
        <taxon>Pseudomonadota</taxon>
        <taxon>Alphaproteobacteria</taxon>
        <taxon>Hyphomonadales</taxon>
        <taxon>Hyphomonadaceae</taxon>
        <taxon>Hyphomonas</taxon>
    </lineage>
</organism>
<dbReference type="GO" id="GO:0019752">
    <property type="term" value="P:carboxylic acid metabolic process"/>
    <property type="evidence" value="ECO:0007669"/>
    <property type="project" value="UniProtKB-ARBA"/>
</dbReference>
<reference evidence="4 5" key="1">
    <citation type="journal article" date="2014" name="Antonie Van Leeuwenhoek">
        <title>Hyphomonas beringensis sp. nov. and Hyphomonas chukchiensis sp. nov., isolated from surface seawater of the Bering Sea and Chukchi Sea.</title>
        <authorList>
            <person name="Li C."/>
            <person name="Lai Q."/>
            <person name="Li G."/>
            <person name="Dong C."/>
            <person name="Wang J."/>
            <person name="Liao Y."/>
            <person name="Shao Z."/>
        </authorList>
    </citation>
    <scope>NUCLEOTIDE SEQUENCE [LARGE SCALE GENOMIC DNA]</scope>
    <source>
        <strain evidence="4 5">22II1-22F38</strain>
    </source>
</reference>
<proteinExistence type="inferred from homology"/>
<evidence type="ECO:0000256" key="2">
    <source>
        <dbReference type="ARBA" id="ARBA00022723"/>
    </source>
</evidence>
<comment type="caution">
    <text evidence="4">The sequence shown here is derived from an EMBL/GenBank/DDBJ whole genome shotgun (WGS) entry which is preliminary data.</text>
</comment>
<dbReference type="PANTHER" id="PTHR42796">
    <property type="entry name" value="FUMARYLACETOACETATE HYDROLASE DOMAIN-CONTAINING PROTEIN 2A-RELATED"/>
    <property type="match status" value="1"/>
</dbReference>
<sequence length="296" mass="32235">MSPAAPVTLGRVSIRGHTHLAVLLDGSALPLSYMIPGIGDDMISLISNWEDLAPRIHTLAAEAKDPEPIRLSDLRRPIDRPGKILAIGLNYADHVAETGMPMPDRQLWFCKFPTAANDPYADVQIPRAGHQVDYEVELVAVIGKAGRHISPDEASQHVFGYCIGNDVSVRDWQLSSPQWVLGKSFDGHAPFGPFITLANPSLDPHDLTIRAWVNGQLRQHSNTRHLVFSLWEQIAHVSKAVTLEPGDLIFTGTPGGVGVALQPPTFLKAGDRVRCEIEGLGHIENAFQPEGSEHGS</sequence>
<dbReference type="GO" id="GO:0016853">
    <property type="term" value="F:isomerase activity"/>
    <property type="evidence" value="ECO:0007669"/>
    <property type="project" value="UniProtKB-ARBA"/>
</dbReference>
<dbReference type="GO" id="GO:0046872">
    <property type="term" value="F:metal ion binding"/>
    <property type="evidence" value="ECO:0007669"/>
    <property type="project" value="UniProtKB-KW"/>
</dbReference>
<dbReference type="PATRIC" id="fig|1280948.3.peg.720"/>
<feature type="domain" description="Fumarylacetoacetase-like C-terminal" evidence="3">
    <location>
        <begin position="83"/>
        <end position="287"/>
    </location>
</feature>
<dbReference type="AlphaFoldDB" id="A0A059E9N6"/>
<comment type="similarity">
    <text evidence="1">Belongs to the FAH family.</text>
</comment>
<name>A0A059E9N6_9PROT</name>
<dbReference type="Gene3D" id="3.90.850.10">
    <property type="entry name" value="Fumarylacetoacetase-like, C-terminal domain"/>
    <property type="match status" value="1"/>
</dbReference>
<evidence type="ECO:0000313" key="4">
    <source>
        <dbReference type="EMBL" id="KCZ64644.1"/>
    </source>
</evidence>
<dbReference type="SUPFAM" id="SSF56529">
    <property type="entry name" value="FAH"/>
    <property type="match status" value="1"/>
</dbReference>
<dbReference type="Proteomes" id="UP000024547">
    <property type="component" value="Unassembled WGS sequence"/>
</dbReference>
<dbReference type="STRING" id="1280948.HY36_12425"/>
<dbReference type="InterPro" id="IPR036663">
    <property type="entry name" value="Fumarylacetoacetase_C_sf"/>
</dbReference>
<evidence type="ECO:0000256" key="1">
    <source>
        <dbReference type="ARBA" id="ARBA00010211"/>
    </source>
</evidence>
<gene>
    <name evidence="4" type="ORF">HY36_12425</name>
</gene>
<keyword evidence="2" id="KW-0479">Metal-binding</keyword>
<dbReference type="PANTHER" id="PTHR42796:SF4">
    <property type="entry name" value="FUMARYLACETOACETATE HYDROLASE DOMAIN-CONTAINING PROTEIN 2A"/>
    <property type="match status" value="1"/>
</dbReference>
<dbReference type="InterPro" id="IPR011234">
    <property type="entry name" value="Fumarylacetoacetase-like_C"/>
</dbReference>
<evidence type="ECO:0000259" key="3">
    <source>
        <dbReference type="Pfam" id="PF01557"/>
    </source>
</evidence>
<dbReference type="EMBL" id="AWFH01000002">
    <property type="protein sequence ID" value="KCZ64644.1"/>
    <property type="molecule type" value="Genomic_DNA"/>
</dbReference>
<protein>
    <recommendedName>
        <fullName evidence="3">Fumarylacetoacetase-like C-terminal domain-containing protein</fullName>
    </recommendedName>
</protein>
<keyword evidence="5" id="KW-1185">Reference proteome</keyword>
<dbReference type="eggNOG" id="COG0179">
    <property type="taxonomic scope" value="Bacteria"/>
</dbReference>
<dbReference type="Pfam" id="PF01557">
    <property type="entry name" value="FAA_hydrolase"/>
    <property type="match status" value="1"/>
</dbReference>
<dbReference type="InterPro" id="IPR051121">
    <property type="entry name" value="FAH"/>
</dbReference>
<dbReference type="FunFam" id="3.90.850.10:FF:000002">
    <property type="entry name" value="2-hydroxyhepta-2,4-diene-1,7-dioate isomerase"/>
    <property type="match status" value="1"/>
</dbReference>
<dbReference type="RefSeq" id="WP_051602471.1">
    <property type="nucleotide sequence ID" value="NZ_AWFH01000002.1"/>
</dbReference>
<evidence type="ECO:0000313" key="5">
    <source>
        <dbReference type="Proteomes" id="UP000024547"/>
    </source>
</evidence>